<feature type="region of interest" description="Disordered" evidence="2">
    <location>
        <begin position="300"/>
        <end position="347"/>
    </location>
</feature>
<dbReference type="PANTHER" id="PTHR31447:SF1">
    <property type="entry name" value="OS06G0138200 PROTEIN"/>
    <property type="match status" value="1"/>
</dbReference>
<dbReference type="InterPro" id="IPR037151">
    <property type="entry name" value="AlkB-like_sf"/>
</dbReference>
<sequence>MGRTSSPAFGSLEYSSHRTVHKKSSLDAYTINTTNDMDYDSFLSISREQDELVRLSEVIRKKEHVHVEKVYGRSTNVLEGLELHERVFNSFEQQKIVDYIYHLQCMGQRGHLRDRTYSEPKKWMRGKGRVTLQFGCCYNYSVDKKGNPPGIIRDEEVDRIPRLFKAIIRRLVHWSVLPPSCVPNSCIVNIYDKGDCIPPHIDHHDFVRPFCTISFLTESNILFGSKLKIIGPGEFSGPVSIALPVGSVLVLKGNGADVAQHCVPGVHAKRISITFRKMDERKLPYRFILDPELQRLKPLHCMPNKSTGSTTQKRNHTISDLENEPESSSTILPHESDRFDEYQDSRVSEIQKRPRLKKDMNVLVEG</sequence>
<name>A0AAV9BWC6_ACOGR</name>
<dbReference type="InterPro" id="IPR044842">
    <property type="entry name" value="ALKBH9B/ALKBH10B-like"/>
</dbReference>
<feature type="domain" description="Fe2OG dioxygenase" evidence="3">
    <location>
        <begin position="182"/>
        <end position="279"/>
    </location>
</feature>
<dbReference type="PANTHER" id="PTHR31447">
    <property type="entry name" value="HYDROXYPROLINE-RICH GLYCOPROTEIN FAMILY PROTEIN-RELATED"/>
    <property type="match status" value="1"/>
</dbReference>
<protein>
    <recommendedName>
        <fullName evidence="3">Fe2OG dioxygenase domain-containing protein</fullName>
    </recommendedName>
</protein>
<dbReference type="Gene3D" id="2.60.120.590">
    <property type="entry name" value="Alpha-ketoglutarate-dependent dioxygenase AlkB-like"/>
    <property type="match status" value="1"/>
</dbReference>
<evidence type="ECO:0000313" key="5">
    <source>
        <dbReference type="Proteomes" id="UP001179952"/>
    </source>
</evidence>
<dbReference type="GO" id="GO:0006402">
    <property type="term" value="P:mRNA catabolic process"/>
    <property type="evidence" value="ECO:0007669"/>
    <property type="project" value="InterPro"/>
</dbReference>
<dbReference type="AlphaFoldDB" id="A0AAV9BWC6"/>
<dbReference type="SUPFAM" id="SSF51197">
    <property type="entry name" value="Clavaminate synthase-like"/>
    <property type="match status" value="1"/>
</dbReference>
<keyword evidence="5" id="KW-1185">Reference proteome</keyword>
<comment type="similarity">
    <text evidence="1">Belongs to the alkB family.</text>
</comment>
<organism evidence="4 5">
    <name type="scientific">Acorus gramineus</name>
    <name type="common">Dwarf sweet flag</name>
    <dbReference type="NCBI Taxonomy" id="55184"/>
    <lineage>
        <taxon>Eukaryota</taxon>
        <taxon>Viridiplantae</taxon>
        <taxon>Streptophyta</taxon>
        <taxon>Embryophyta</taxon>
        <taxon>Tracheophyta</taxon>
        <taxon>Spermatophyta</taxon>
        <taxon>Magnoliopsida</taxon>
        <taxon>Liliopsida</taxon>
        <taxon>Acoraceae</taxon>
        <taxon>Acorus</taxon>
    </lineage>
</organism>
<accession>A0AAV9BWC6</accession>
<dbReference type="InterPro" id="IPR027450">
    <property type="entry name" value="AlkB-like"/>
</dbReference>
<dbReference type="PROSITE" id="PS51471">
    <property type="entry name" value="FE2OG_OXY"/>
    <property type="match status" value="1"/>
</dbReference>
<evidence type="ECO:0000256" key="2">
    <source>
        <dbReference type="SAM" id="MobiDB-lite"/>
    </source>
</evidence>
<evidence type="ECO:0000313" key="4">
    <source>
        <dbReference type="EMBL" id="KAK1280682.1"/>
    </source>
</evidence>
<dbReference type="GO" id="GO:0003729">
    <property type="term" value="F:mRNA binding"/>
    <property type="evidence" value="ECO:0007669"/>
    <property type="project" value="InterPro"/>
</dbReference>
<dbReference type="EMBL" id="JAUJYN010000001">
    <property type="protein sequence ID" value="KAK1280682.1"/>
    <property type="molecule type" value="Genomic_DNA"/>
</dbReference>
<gene>
    <name evidence="4" type="ORF">QJS04_geneDACA014893</name>
</gene>
<reference evidence="4" key="2">
    <citation type="submission" date="2023-06" db="EMBL/GenBank/DDBJ databases">
        <authorList>
            <person name="Ma L."/>
            <person name="Liu K.-W."/>
            <person name="Li Z."/>
            <person name="Hsiao Y.-Y."/>
            <person name="Qi Y."/>
            <person name="Fu T."/>
            <person name="Tang G."/>
            <person name="Zhang D."/>
            <person name="Sun W.-H."/>
            <person name="Liu D.-K."/>
            <person name="Li Y."/>
            <person name="Chen G.-Z."/>
            <person name="Liu X.-D."/>
            <person name="Liao X.-Y."/>
            <person name="Jiang Y.-T."/>
            <person name="Yu X."/>
            <person name="Hao Y."/>
            <person name="Huang J."/>
            <person name="Zhao X.-W."/>
            <person name="Ke S."/>
            <person name="Chen Y.-Y."/>
            <person name="Wu W.-L."/>
            <person name="Hsu J.-L."/>
            <person name="Lin Y.-F."/>
            <person name="Huang M.-D."/>
            <person name="Li C.-Y."/>
            <person name="Huang L."/>
            <person name="Wang Z.-W."/>
            <person name="Zhao X."/>
            <person name="Zhong W.-Y."/>
            <person name="Peng D.-H."/>
            <person name="Ahmad S."/>
            <person name="Lan S."/>
            <person name="Zhang J.-S."/>
            <person name="Tsai W.-C."/>
            <person name="Van De Peer Y."/>
            <person name="Liu Z.-J."/>
        </authorList>
    </citation>
    <scope>NUCLEOTIDE SEQUENCE</scope>
    <source>
        <strain evidence="4">SCP</strain>
        <tissue evidence="4">Leaves</tissue>
    </source>
</reference>
<comment type="caution">
    <text evidence="4">The sequence shown here is derived from an EMBL/GenBank/DDBJ whole genome shotgun (WGS) entry which is preliminary data.</text>
</comment>
<feature type="compositionally biased region" description="Basic and acidic residues" evidence="2">
    <location>
        <begin position="334"/>
        <end position="347"/>
    </location>
</feature>
<evidence type="ECO:0000256" key="1">
    <source>
        <dbReference type="ARBA" id="ARBA00007879"/>
    </source>
</evidence>
<dbReference type="Proteomes" id="UP001179952">
    <property type="component" value="Unassembled WGS sequence"/>
</dbReference>
<reference evidence="4" key="1">
    <citation type="journal article" date="2023" name="Nat. Commun.">
        <title>Diploid and tetraploid genomes of Acorus and the evolution of monocots.</title>
        <authorList>
            <person name="Ma L."/>
            <person name="Liu K.W."/>
            <person name="Li Z."/>
            <person name="Hsiao Y.Y."/>
            <person name="Qi Y."/>
            <person name="Fu T."/>
            <person name="Tang G.D."/>
            <person name="Zhang D."/>
            <person name="Sun W.H."/>
            <person name="Liu D.K."/>
            <person name="Li Y."/>
            <person name="Chen G.Z."/>
            <person name="Liu X.D."/>
            <person name="Liao X.Y."/>
            <person name="Jiang Y.T."/>
            <person name="Yu X."/>
            <person name="Hao Y."/>
            <person name="Huang J."/>
            <person name="Zhao X.W."/>
            <person name="Ke S."/>
            <person name="Chen Y.Y."/>
            <person name="Wu W.L."/>
            <person name="Hsu J.L."/>
            <person name="Lin Y.F."/>
            <person name="Huang M.D."/>
            <person name="Li C.Y."/>
            <person name="Huang L."/>
            <person name="Wang Z.W."/>
            <person name="Zhao X."/>
            <person name="Zhong W.Y."/>
            <person name="Peng D.H."/>
            <person name="Ahmad S."/>
            <person name="Lan S."/>
            <person name="Zhang J.S."/>
            <person name="Tsai W.C."/>
            <person name="Van de Peer Y."/>
            <person name="Liu Z.J."/>
        </authorList>
    </citation>
    <scope>NUCLEOTIDE SEQUENCE</scope>
    <source>
        <strain evidence="4">SCP</strain>
    </source>
</reference>
<dbReference type="InterPro" id="IPR005123">
    <property type="entry name" value="Oxoglu/Fe-dep_dioxygenase_dom"/>
</dbReference>
<dbReference type="Pfam" id="PF13532">
    <property type="entry name" value="2OG-FeII_Oxy_2"/>
    <property type="match status" value="1"/>
</dbReference>
<evidence type="ECO:0000259" key="3">
    <source>
        <dbReference type="PROSITE" id="PS51471"/>
    </source>
</evidence>
<proteinExistence type="inferred from homology"/>
<dbReference type="GO" id="GO:0032451">
    <property type="term" value="F:demethylase activity"/>
    <property type="evidence" value="ECO:0007669"/>
    <property type="project" value="InterPro"/>
</dbReference>